<dbReference type="Proteomes" id="UP000006039">
    <property type="component" value="Unassembled WGS sequence"/>
</dbReference>
<dbReference type="GeneID" id="20353738"/>
<dbReference type="RefSeq" id="XP_009229450.1">
    <property type="nucleotide sequence ID" value="XM_009231186.1"/>
</dbReference>
<dbReference type="AlphaFoldDB" id="J3PIF2"/>
<dbReference type="EnsemblFungi" id="EJT69171">
    <property type="protein sequence ID" value="EJT69171"/>
    <property type="gene ID" value="GGTG_13280"/>
</dbReference>
<sequence length="143" mass="16206">MFSQHDFGSSHTKNRLESYVTAETTAAAVLKAPTAADLRPLKLLVRDLHLAQLERWTRRGVCGETRRRAEALYREIRETETRPGTMRVVVVRFPSFPSTNSKNYHQQYNFSGAFNMAHVVRAALRRPLVAYLKASSVPRSSSS</sequence>
<keyword evidence="3" id="KW-1185">Reference proteome</keyword>
<reference evidence="2" key="5">
    <citation type="submission" date="2018-04" db="UniProtKB">
        <authorList>
            <consortium name="EnsemblFungi"/>
        </authorList>
    </citation>
    <scope>IDENTIFICATION</scope>
    <source>
        <strain evidence="2">R3-111a-1</strain>
    </source>
</reference>
<organism evidence="1">
    <name type="scientific">Gaeumannomyces tritici (strain R3-111a-1)</name>
    <name type="common">Wheat and barley take-all root rot fungus</name>
    <name type="synonym">Gaeumannomyces graminis var. tritici</name>
    <dbReference type="NCBI Taxonomy" id="644352"/>
    <lineage>
        <taxon>Eukaryota</taxon>
        <taxon>Fungi</taxon>
        <taxon>Dikarya</taxon>
        <taxon>Ascomycota</taxon>
        <taxon>Pezizomycotina</taxon>
        <taxon>Sordariomycetes</taxon>
        <taxon>Sordariomycetidae</taxon>
        <taxon>Magnaporthales</taxon>
        <taxon>Magnaporthaceae</taxon>
        <taxon>Gaeumannomyces</taxon>
    </lineage>
</organism>
<evidence type="ECO:0000313" key="2">
    <source>
        <dbReference type="EnsemblFungi" id="EJT69171"/>
    </source>
</evidence>
<reference evidence="1" key="2">
    <citation type="submission" date="2010-07" db="EMBL/GenBank/DDBJ databases">
        <authorList>
            <consortium name="The Broad Institute Genome Sequencing Platform"/>
            <consortium name="Broad Institute Genome Sequencing Center for Infectious Disease"/>
            <person name="Ma L.-J."/>
            <person name="Dead R."/>
            <person name="Young S."/>
            <person name="Zeng Q."/>
            <person name="Koehrsen M."/>
            <person name="Alvarado L."/>
            <person name="Berlin A."/>
            <person name="Chapman S.B."/>
            <person name="Chen Z."/>
            <person name="Freedman E."/>
            <person name="Gellesch M."/>
            <person name="Goldberg J."/>
            <person name="Griggs A."/>
            <person name="Gujja S."/>
            <person name="Heilman E.R."/>
            <person name="Heiman D."/>
            <person name="Hepburn T."/>
            <person name="Howarth C."/>
            <person name="Jen D."/>
            <person name="Larson L."/>
            <person name="Mehta T."/>
            <person name="Neiman D."/>
            <person name="Pearson M."/>
            <person name="Roberts A."/>
            <person name="Saif S."/>
            <person name="Shea T."/>
            <person name="Shenoy N."/>
            <person name="Sisk P."/>
            <person name="Stolte C."/>
            <person name="Sykes S."/>
            <person name="Walk T."/>
            <person name="White J."/>
            <person name="Yandava C."/>
            <person name="Haas B."/>
            <person name="Nusbaum C."/>
            <person name="Birren B."/>
        </authorList>
    </citation>
    <scope>NUCLEOTIDE SEQUENCE</scope>
    <source>
        <strain evidence="1">R3-111a-1</strain>
    </source>
</reference>
<reference evidence="2" key="4">
    <citation type="journal article" date="2015" name="G3 (Bethesda)">
        <title>Genome sequences of three phytopathogenic species of the Magnaporthaceae family of fungi.</title>
        <authorList>
            <person name="Okagaki L.H."/>
            <person name="Nunes C.C."/>
            <person name="Sailsbery J."/>
            <person name="Clay B."/>
            <person name="Brown D."/>
            <person name="John T."/>
            <person name="Oh Y."/>
            <person name="Young N."/>
            <person name="Fitzgerald M."/>
            <person name="Haas B.J."/>
            <person name="Zeng Q."/>
            <person name="Young S."/>
            <person name="Adiconis X."/>
            <person name="Fan L."/>
            <person name="Levin J.Z."/>
            <person name="Mitchell T.K."/>
            <person name="Okubara P.A."/>
            <person name="Farman M.L."/>
            <person name="Kohn L.M."/>
            <person name="Birren B."/>
            <person name="Ma L.-J."/>
            <person name="Dean R.A."/>
        </authorList>
    </citation>
    <scope>NUCLEOTIDE SEQUENCE</scope>
    <source>
        <strain evidence="2">R3-111a-1</strain>
    </source>
</reference>
<reference evidence="1" key="3">
    <citation type="submission" date="2010-09" db="EMBL/GenBank/DDBJ databases">
        <title>Annotation of Gaeumannomyces graminis var. tritici R3-111a-1.</title>
        <authorList>
            <consortium name="The Broad Institute Genome Sequencing Platform"/>
            <person name="Ma L.-J."/>
            <person name="Dead R."/>
            <person name="Young S.K."/>
            <person name="Zeng Q."/>
            <person name="Gargeya S."/>
            <person name="Fitzgerald M."/>
            <person name="Haas B."/>
            <person name="Abouelleil A."/>
            <person name="Alvarado L."/>
            <person name="Arachchi H.M."/>
            <person name="Berlin A."/>
            <person name="Brown A."/>
            <person name="Chapman S.B."/>
            <person name="Chen Z."/>
            <person name="Dunbar C."/>
            <person name="Freedman E."/>
            <person name="Gearin G."/>
            <person name="Gellesch M."/>
            <person name="Goldberg J."/>
            <person name="Griggs A."/>
            <person name="Gujja S."/>
            <person name="Heiman D."/>
            <person name="Howarth C."/>
            <person name="Larson L."/>
            <person name="Lui A."/>
            <person name="MacDonald P.J.P."/>
            <person name="Mehta T."/>
            <person name="Montmayeur A."/>
            <person name="Murphy C."/>
            <person name="Neiman D."/>
            <person name="Pearson M."/>
            <person name="Priest M."/>
            <person name="Roberts A."/>
            <person name="Saif S."/>
            <person name="Shea T."/>
            <person name="Shenoy N."/>
            <person name="Sisk P."/>
            <person name="Stolte C."/>
            <person name="Sykes S."/>
            <person name="Yandava C."/>
            <person name="Wortman J."/>
            <person name="Nusbaum C."/>
            <person name="Birren B."/>
        </authorList>
    </citation>
    <scope>NUCLEOTIDE SEQUENCE</scope>
    <source>
        <strain evidence="1">R3-111a-1</strain>
    </source>
</reference>
<gene>
    <name evidence="2" type="primary">20353738</name>
    <name evidence="1" type="ORF">GGTG_13280</name>
</gene>
<evidence type="ECO:0000313" key="1">
    <source>
        <dbReference type="EMBL" id="EJT69171.1"/>
    </source>
</evidence>
<accession>J3PIF2</accession>
<evidence type="ECO:0000313" key="3">
    <source>
        <dbReference type="Proteomes" id="UP000006039"/>
    </source>
</evidence>
<dbReference type="VEuPathDB" id="FungiDB:GGTG_13280"/>
<protein>
    <submittedName>
        <fullName evidence="1 2">Uncharacterized protein</fullName>
    </submittedName>
</protein>
<proteinExistence type="predicted"/>
<dbReference type="HOGENOM" id="CLU_1806282_0_0_1"/>
<dbReference type="EMBL" id="GL385405">
    <property type="protein sequence ID" value="EJT69171.1"/>
    <property type="molecule type" value="Genomic_DNA"/>
</dbReference>
<reference evidence="3" key="1">
    <citation type="submission" date="2010-07" db="EMBL/GenBank/DDBJ databases">
        <title>The genome sequence of Gaeumannomyces graminis var. tritici strain R3-111a-1.</title>
        <authorList>
            <consortium name="The Broad Institute Genome Sequencing Platform"/>
            <person name="Ma L.-J."/>
            <person name="Dead R."/>
            <person name="Young S."/>
            <person name="Zeng Q."/>
            <person name="Koehrsen M."/>
            <person name="Alvarado L."/>
            <person name="Berlin A."/>
            <person name="Chapman S.B."/>
            <person name="Chen Z."/>
            <person name="Freedman E."/>
            <person name="Gellesch M."/>
            <person name="Goldberg J."/>
            <person name="Griggs A."/>
            <person name="Gujja S."/>
            <person name="Heilman E.R."/>
            <person name="Heiman D."/>
            <person name="Hepburn T."/>
            <person name="Howarth C."/>
            <person name="Jen D."/>
            <person name="Larson L."/>
            <person name="Mehta T."/>
            <person name="Neiman D."/>
            <person name="Pearson M."/>
            <person name="Roberts A."/>
            <person name="Saif S."/>
            <person name="Shea T."/>
            <person name="Shenoy N."/>
            <person name="Sisk P."/>
            <person name="Stolte C."/>
            <person name="Sykes S."/>
            <person name="Walk T."/>
            <person name="White J."/>
            <person name="Yandava C."/>
            <person name="Haas B."/>
            <person name="Nusbaum C."/>
            <person name="Birren B."/>
        </authorList>
    </citation>
    <scope>NUCLEOTIDE SEQUENCE [LARGE SCALE GENOMIC DNA]</scope>
    <source>
        <strain evidence="3">R3-111a-1</strain>
    </source>
</reference>
<name>J3PIF2_GAET3</name>